<dbReference type="Proteomes" id="UP001347796">
    <property type="component" value="Unassembled WGS sequence"/>
</dbReference>
<evidence type="ECO:0000256" key="3">
    <source>
        <dbReference type="SAM" id="SignalP"/>
    </source>
</evidence>
<dbReference type="InterPro" id="IPR042333">
    <property type="entry name" value="LRAD2/Mig-13-like"/>
</dbReference>
<name>A0AAN8J5D7_PATCE</name>
<feature type="disulfide bond" evidence="2">
    <location>
        <begin position="242"/>
        <end position="257"/>
    </location>
</feature>
<feature type="disulfide bond" evidence="2">
    <location>
        <begin position="193"/>
        <end position="211"/>
    </location>
</feature>
<comment type="caution">
    <text evidence="2">Lacks conserved residue(s) required for the propagation of feature annotation.</text>
</comment>
<dbReference type="SUPFAM" id="SSF57424">
    <property type="entry name" value="LDL receptor-like module"/>
    <property type="match status" value="3"/>
</dbReference>
<feature type="disulfide bond" evidence="2">
    <location>
        <begin position="223"/>
        <end position="235"/>
    </location>
</feature>
<dbReference type="PANTHER" id="PTHR24652:SF67">
    <property type="entry name" value="LOW-DENSITY LIPOPROTEIN RECEPTOR CLASS A DOMAIN-CONTAINING PROTEIN 2"/>
    <property type="match status" value="1"/>
</dbReference>
<evidence type="ECO:0000256" key="1">
    <source>
        <dbReference type="ARBA" id="ARBA00023157"/>
    </source>
</evidence>
<dbReference type="PRINTS" id="PR00261">
    <property type="entry name" value="LDLRECEPTOR"/>
</dbReference>
<protein>
    <submittedName>
        <fullName evidence="4">Uncharacterized protein</fullName>
    </submittedName>
</protein>
<feature type="disulfide bond" evidence="2">
    <location>
        <begin position="152"/>
        <end position="170"/>
    </location>
</feature>
<dbReference type="InterPro" id="IPR002172">
    <property type="entry name" value="LDrepeatLR_classA_rpt"/>
</dbReference>
<keyword evidence="5" id="KW-1185">Reference proteome</keyword>
<feature type="chain" id="PRO_5042921621" evidence="3">
    <location>
        <begin position="22"/>
        <end position="310"/>
    </location>
</feature>
<dbReference type="CDD" id="cd00112">
    <property type="entry name" value="LDLa"/>
    <property type="match status" value="2"/>
</dbReference>
<dbReference type="PROSITE" id="PS01209">
    <property type="entry name" value="LDLRA_1"/>
    <property type="match status" value="2"/>
</dbReference>
<dbReference type="InterPro" id="IPR036055">
    <property type="entry name" value="LDL_receptor-like_sf"/>
</dbReference>
<dbReference type="Pfam" id="PF00057">
    <property type="entry name" value="Ldl_recept_a"/>
    <property type="match status" value="4"/>
</dbReference>
<accession>A0AAN8J5D7</accession>
<dbReference type="InterPro" id="IPR023415">
    <property type="entry name" value="LDLR_class-A_CS"/>
</dbReference>
<dbReference type="AlphaFoldDB" id="A0AAN8J5D7"/>
<dbReference type="Gene3D" id="4.10.400.10">
    <property type="entry name" value="Low-density Lipoprotein Receptor"/>
    <property type="match status" value="3"/>
</dbReference>
<dbReference type="PANTHER" id="PTHR24652">
    <property type="entry name" value="LOW-DENSITY LIPOPROTEIN RECEPTOR CLASS A DOMAIN-CONTAINING PROTEIN 2"/>
    <property type="match status" value="1"/>
</dbReference>
<feature type="disulfide bond" evidence="2">
    <location>
        <begin position="145"/>
        <end position="157"/>
    </location>
</feature>
<organism evidence="4 5">
    <name type="scientific">Patella caerulea</name>
    <name type="common">Rayed Mediterranean limpet</name>
    <dbReference type="NCBI Taxonomy" id="87958"/>
    <lineage>
        <taxon>Eukaryota</taxon>
        <taxon>Metazoa</taxon>
        <taxon>Spiralia</taxon>
        <taxon>Lophotrochozoa</taxon>
        <taxon>Mollusca</taxon>
        <taxon>Gastropoda</taxon>
        <taxon>Patellogastropoda</taxon>
        <taxon>Patelloidea</taxon>
        <taxon>Patellidae</taxon>
        <taxon>Patella</taxon>
    </lineage>
</organism>
<comment type="caution">
    <text evidence="4">The sequence shown here is derived from an EMBL/GenBank/DDBJ whole genome shotgun (WGS) entry which is preliminary data.</text>
</comment>
<keyword evidence="1 2" id="KW-1015">Disulfide bond</keyword>
<sequence>MAEYILRQALIILFVTNTLAGLDIQYMYDFCGQDLNVGNGIRLVSRNQSTDCTVTIKTNINDTNTKLRIAYERPLSLNCTDASLHLYLNGTLSGSGIQLCNNQSFDSTYDTTGDTVVIRINLTKDTPAGGVISLRITKIRYSSTCDSGEFKCHNNRCIDTSLMCDSYDDCGDYSDEHCFVWPQRPCNKSEFVCDNHYCIDKVLKCNSHDDCYDNSDEDTVKCCQDTMFKCDNGKCIDPDMKCDGDDDCGDDSDESSCTTVTCGSLEFKCTNSKCVPRSDQCNGMNPVKQDVPLFIIIPFLYLIKDILVSF</sequence>
<evidence type="ECO:0000313" key="5">
    <source>
        <dbReference type="Proteomes" id="UP001347796"/>
    </source>
</evidence>
<evidence type="ECO:0000313" key="4">
    <source>
        <dbReference type="EMBL" id="KAK6169690.1"/>
    </source>
</evidence>
<evidence type="ECO:0000256" key="2">
    <source>
        <dbReference type="PROSITE-ProRule" id="PRU00124"/>
    </source>
</evidence>
<feature type="disulfide bond" evidence="2">
    <location>
        <begin position="186"/>
        <end position="198"/>
    </location>
</feature>
<dbReference type="PROSITE" id="PS50068">
    <property type="entry name" value="LDLRA_2"/>
    <property type="match status" value="3"/>
</dbReference>
<reference evidence="4 5" key="1">
    <citation type="submission" date="2024-01" db="EMBL/GenBank/DDBJ databases">
        <title>The genome of the rayed Mediterranean limpet Patella caerulea (Linnaeus, 1758).</title>
        <authorList>
            <person name="Anh-Thu Weber A."/>
            <person name="Halstead-Nussloch G."/>
        </authorList>
    </citation>
    <scope>NUCLEOTIDE SEQUENCE [LARGE SCALE GENOMIC DNA]</scope>
    <source>
        <strain evidence="4">AATW-2023a</strain>
        <tissue evidence="4">Whole specimen</tissue>
    </source>
</reference>
<feature type="signal peptide" evidence="3">
    <location>
        <begin position="1"/>
        <end position="21"/>
    </location>
</feature>
<dbReference type="SMART" id="SM00192">
    <property type="entry name" value="LDLa"/>
    <property type="match status" value="4"/>
</dbReference>
<feature type="disulfide bond" evidence="2">
    <location>
        <begin position="230"/>
        <end position="248"/>
    </location>
</feature>
<proteinExistence type="predicted"/>
<keyword evidence="3" id="KW-0732">Signal</keyword>
<gene>
    <name evidence="4" type="ORF">SNE40_020685</name>
</gene>
<dbReference type="EMBL" id="JAZGQO010000015">
    <property type="protein sequence ID" value="KAK6169690.1"/>
    <property type="molecule type" value="Genomic_DNA"/>
</dbReference>